<comment type="caution">
    <text evidence="3">The sequence shown here is derived from an EMBL/GenBank/DDBJ whole genome shotgun (WGS) entry which is preliminary data.</text>
</comment>
<evidence type="ECO:0000256" key="1">
    <source>
        <dbReference type="ARBA" id="ARBA00022737"/>
    </source>
</evidence>
<dbReference type="PANTHER" id="PTHR23084:SF179">
    <property type="entry name" value="OS10G0565000 PROTEIN"/>
    <property type="match status" value="1"/>
</dbReference>
<dbReference type="SUPFAM" id="SSF82185">
    <property type="entry name" value="Histone H3 K4-specific methyltransferase SET7/9 N-terminal domain"/>
    <property type="match status" value="2"/>
</dbReference>
<dbReference type="PANTHER" id="PTHR23084">
    <property type="entry name" value="PHOSPHATIDYLINOSITOL-4-PHOSPHATE 5-KINASE RELATED"/>
    <property type="match status" value="1"/>
</dbReference>
<name>A0AAV9Y2N5_9CRYT</name>
<accession>A0AAV9Y2N5</accession>
<dbReference type="Gene3D" id="2.20.110.10">
    <property type="entry name" value="Histone H3 K4-specific methyltransferase SET7/9 N-terminal domain"/>
    <property type="match status" value="4"/>
</dbReference>
<protein>
    <submittedName>
        <fullName evidence="3">Uncharacterized protein</fullName>
    </submittedName>
</protein>
<keyword evidence="4" id="KW-1185">Reference proteome</keyword>
<feature type="compositionally biased region" description="Basic and acidic residues" evidence="2">
    <location>
        <begin position="440"/>
        <end position="465"/>
    </location>
</feature>
<feature type="region of interest" description="Disordered" evidence="2">
    <location>
        <begin position="375"/>
        <end position="543"/>
    </location>
</feature>
<dbReference type="Pfam" id="PF02493">
    <property type="entry name" value="MORN"/>
    <property type="match status" value="9"/>
</dbReference>
<evidence type="ECO:0000256" key="2">
    <source>
        <dbReference type="SAM" id="MobiDB-lite"/>
    </source>
</evidence>
<evidence type="ECO:0000313" key="4">
    <source>
        <dbReference type="Proteomes" id="UP001311799"/>
    </source>
</evidence>
<dbReference type="Proteomes" id="UP001311799">
    <property type="component" value="Unassembled WGS sequence"/>
</dbReference>
<feature type="compositionally biased region" description="Basic and acidic residues" evidence="2">
    <location>
        <begin position="412"/>
        <end position="429"/>
    </location>
</feature>
<dbReference type="InterPro" id="IPR003409">
    <property type="entry name" value="MORN"/>
</dbReference>
<dbReference type="SMART" id="SM00698">
    <property type="entry name" value="MORN"/>
    <property type="match status" value="9"/>
</dbReference>
<gene>
    <name evidence="3" type="ORF">RS030_111737</name>
</gene>
<dbReference type="AlphaFoldDB" id="A0AAV9Y2N5"/>
<dbReference type="EMBL" id="JAWDEY010000002">
    <property type="protein sequence ID" value="KAK6591123.1"/>
    <property type="molecule type" value="Genomic_DNA"/>
</dbReference>
<proteinExistence type="predicted"/>
<feature type="compositionally biased region" description="Basic and acidic residues" evidence="2">
    <location>
        <begin position="489"/>
        <end position="500"/>
    </location>
</feature>
<feature type="compositionally biased region" description="Basic and acidic residues" evidence="2">
    <location>
        <begin position="375"/>
        <end position="389"/>
    </location>
</feature>
<reference evidence="3 4" key="1">
    <citation type="submission" date="2023-10" db="EMBL/GenBank/DDBJ databases">
        <title>Comparative genomics analysis reveals potential genetic determinants of host preference in Cryptosporidium xiaoi.</title>
        <authorList>
            <person name="Xiao L."/>
            <person name="Li J."/>
        </authorList>
    </citation>
    <scope>NUCLEOTIDE SEQUENCE [LARGE SCALE GENOMIC DNA]</scope>
    <source>
        <strain evidence="3 4">52996</strain>
    </source>
</reference>
<keyword evidence="1" id="KW-0677">Repeat</keyword>
<evidence type="ECO:0000313" key="3">
    <source>
        <dbReference type="EMBL" id="KAK6591123.1"/>
    </source>
</evidence>
<organism evidence="3 4">
    <name type="scientific">Cryptosporidium xiaoi</name>
    <dbReference type="NCBI Taxonomy" id="659607"/>
    <lineage>
        <taxon>Eukaryota</taxon>
        <taxon>Sar</taxon>
        <taxon>Alveolata</taxon>
        <taxon>Apicomplexa</taxon>
        <taxon>Conoidasida</taxon>
        <taxon>Coccidia</taxon>
        <taxon>Eucoccidiorida</taxon>
        <taxon>Eimeriorina</taxon>
        <taxon>Cryptosporidiidae</taxon>
        <taxon>Cryptosporidium</taxon>
    </lineage>
</organism>
<sequence length="543" mass="61037">MGSCASKTDKTIEKKKTPPTLELKVEKRGLVELQDKITYEGEWLGENKHGYGVQRWPDGAMFKGNFSNGVASGYGVFIHTDGDKYEGEWQNDRAHGFGTYTHSDGSKYVGEWKNDKKHGKAIESWVDGSNFEGSYAYGLKQGFGKFSWHDGSKYIGNFDANQINGYGVYYWNDGRIYTGCWLKNHMFGFGKFDWTDHRCYEGQYINDKKDGDGKFTWPDGRAYIGQWKNGKQHGVGVFYNSKKEGKVGEWKDGSRLRWIKSSLEDGELVGEGLILREEYLRQREELLKANGLYDNYRKLPKNNVELQQMRVLQKFDECLAAMEMRTSGSARDDDSVQVESHVKEANELINEPEGDKKEVIESLARLSKDEVAVKDGSEVIDGETDKGENEGCLFEDGENEVVEQTPELNGVLHEDEVSDSHAQSAKDDHEMELESNISVEVKDQTHESDGCKSPKNEAEILKYDDDASSGSNNEPAEDGNSDSGSVVEIKTDVDKSKGDVLEQAEPNSLENTIPEPGVEVKEGEEEVNCVDPVKCVEDEQNQT</sequence>